<gene>
    <name evidence="2" type="ORF">SAMN04487947_1672</name>
</gene>
<dbReference type="OrthoDB" id="282522at2157"/>
<dbReference type="Pfam" id="PF18545">
    <property type="entry name" value="HalOD1"/>
    <property type="match status" value="1"/>
</dbReference>
<dbReference type="InterPro" id="IPR040624">
    <property type="entry name" value="HalOD1"/>
</dbReference>
<proteinExistence type="predicted"/>
<dbReference type="AlphaFoldDB" id="A0A1I6GUQ9"/>
<organism evidence="2 3">
    <name type="scientific">Halogeometricum rufum</name>
    <dbReference type="NCBI Taxonomy" id="553469"/>
    <lineage>
        <taxon>Archaea</taxon>
        <taxon>Methanobacteriati</taxon>
        <taxon>Methanobacteriota</taxon>
        <taxon>Stenosarchaea group</taxon>
        <taxon>Halobacteria</taxon>
        <taxon>Halobacteriales</taxon>
        <taxon>Haloferacaceae</taxon>
        <taxon>Halogeometricum</taxon>
    </lineage>
</organism>
<accession>A0A1I6GUQ9</accession>
<evidence type="ECO:0000313" key="3">
    <source>
        <dbReference type="Proteomes" id="UP000198531"/>
    </source>
</evidence>
<evidence type="ECO:0000259" key="1">
    <source>
        <dbReference type="Pfam" id="PF18545"/>
    </source>
</evidence>
<dbReference type="STRING" id="553469.SAMN04487947_1672"/>
<dbReference type="EMBL" id="FOYT01000001">
    <property type="protein sequence ID" value="SFR45856.1"/>
    <property type="molecule type" value="Genomic_DNA"/>
</dbReference>
<reference evidence="3" key="1">
    <citation type="submission" date="2016-10" db="EMBL/GenBank/DDBJ databases">
        <authorList>
            <person name="Varghese N."/>
            <person name="Submissions S."/>
        </authorList>
    </citation>
    <scope>NUCLEOTIDE SEQUENCE [LARGE SCALE GENOMIC DNA]</scope>
    <source>
        <strain evidence="3">CGMCC 1.7736</strain>
    </source>
</reference>
<evidence type="ECO:0000313" key="2">
    <source>
        <dbReference type="EMBL" id="SFR45856.1"/>
    </source>
</evidence>
<protein>
    <recommendedName>
        <fullName evidence="1">Halobacterial output domain-containing protein</fullName>
    </recommendedName>
</protein>
<dbReference type="RefSeq" id="WP_089806343.1">
    <property type="nucleotide sequence ID" value="NZ_FOYT01000001.1"/>
</dbReference>
<name>A0A1I6GUQ9_9EURY</name>
<dbReference type="Proteomes" id="UP000198531">
    <property type="component" value="Unassembled WGS sequence"/>
</dbReference>
<keyword evidence="3" id="KW-1185">Reference proteome</keyword>
<feature type="domain" description="Halobacterial output" evidence="1">
    <location>
        <begin position="18"/>
        <end position="83"/>
    </location>
</feature>
<sequence>MRHTKSSETHEPKEPTENRTTLAIVTRVAEANGCRPTELEPLSRVTDPEAIENLLRAENAEFELRFDYEGGQVTVTSDGDVEFELDAESRD</sequence>